<sequence>MSDGFLHKYFLANGGRRLHKWTHYFDIYEHHFERFRGKSPTIVEIGVFGGGSLAMWKEYFGPGAKIVGIDINPSCKMHEEVGIEIFIGSQDDQVLLDSVLKKYPNIDIILDDGSHMMRHMIASFEYLYPRISENGCYFVEDTHTCYWEEYEGGLKRSDSFMEFVKDRLDDINAFHARGALPVSPFTKTTRSITTYDSIVVFEKRLQGRRQAPITGSVDNVD</sequence>
<dbReference type="Gene3D" id="3.40.50.150">
    <property type="entry name" value="Vaccinia Virus protein VP39"/>
    <property type="match status" value="1"/>
</dbReference>
<dbReference type="AlphaFoldDB" id="A0ABD5JVB3"/>
<dbReference type="GO" id="GO:0032259">
    <property type="term" value="P:methylation"/>
    <property type="evidence" value="ECO:0007669"/>
    <property type="project" value="UniProtKB-KW"/>
</dbReference>
<keyword evidence="1" id="KW-0808">Transferase</keyword>
<gene>
    <name evidence="1" type="ORF">WIX40_03695</name>
</gene>
<reference evidence="1 2" key="1">
    <citation type="submission" date="2024-03" db="EMBL/GenBank/DDBJ databases">
        <title>Reference genomes for the five species model microbial community.</title>
        <authorList>
            <person name="Padfield D."/>
        </authorList>
    </citation>
    <scope>NUCLEOTIDE SEQUENCE [LARGE SCALE GENOMIC DNA]</scope>
    <source>
        <strain evidence="1 2">AB1</strain>
    </source>
</reference>
<dbReference type="SUPFAM" id="SSF53335">
    <property type="entry name" value="S-adenosyl-L-methionine-dependent methyltransferases"/>
    <property type="match status" value="1"/>
</dbReference>
<dbReference type="InterPro" id="IPR029063">
    <property type="entry name" value="SAM-dependent_MTases_sf"/>
</dbReference>
<proteinExistence type="predicted"/>
<dbReference type="RefSeq" id="WP_339438551.1">
    <property type="nucleotide sequence ID" value="NZ_JBBHKQ010000001.1"/>
</dbReference>
<accession>A0ABD5JVB3</accession>
<evidence type="ECO:0000313" key="1">
    <source>
        <dbReference type="EMBL" id="MEJ5899213.1"/>
    </source>
</evidence>
<dbReference type="EC" id="2.1.1.-" evidence="1"/>
<comment type="caution">
    <text evidence="1">The sequence shown here is derived from an EMBL/GenBank/DDBJ whole genome shotgun (WGS) entry which is preliminary data.</text>
</comment>
<protein>
    <submittedName>
        <fullName evidence="1">Class I SAM-dependent methyltransferase</fullName>
        <ecNumber evidence="1">2.1.1.-</ecNumber>
    </submittedName>
</protein>
<organism evidence="1 2">
    <name type="scientific">Ochrobactrum teleogrylli</name>
    <dbReference type="NCBI Taxonomy" id="2479765"/>
    <lineage>
        <taxon>Bacteria</taxon>
        <taxon>Pseudomonadati</taxon>
        <taxon>Pseudomonadota</taxon>
        <taxon>Alphaproteobacteria</taxon>
        <taxon>Hyphomicrobiales</taxon>
        <taxon>Brucellaceae</taxon>
        <taxon>Brucella/Ochrobactrum group</taxon>
        <taxon>Ochrobactrum</taxon>
    </lineage>
</organism>
<dbReference type="GO" id="GO:0008168">
    <property type="term" value="F:methyltransferase activity"/>
    <property type="evidence" value="ECO:0007669"/>
    <property type="project" value="UniProtKB-KW"/>
</dbReference>
<dbReference type="EMBL" id="JBBHKQ010000001">
    <property type="protein sequence ID" value="MEJ5899213.1"/>
    <property type="molecule type" value="Genomic_DNA"/>
</dbReference>
<name>A0ABD5JVB3_9HYPH</name>
<keyword evidence="1" id="KW-0489">Methyltransferase</keyword>
<evidence type="ECO:0000313" key="2">
    <source>
        <dbReference type="Proteomes" id="UP001362311"/>
    </source>
</evidence>
<dbReference type="Proteomes" id="UP001362311">
    <property type="component" value="Unassembled WGS sequence"/>
</dbReference>